<comment type="catalytic activity">
    <reaction evidence="6 7">
        <text>adenosine(34) in tRNA + H2O + H(+) = inosine(34) in tRNA + NH4(+)</text>
        <dbReference type="Rhea" id="RHEA:43168"/>
        <dbReference type="Rhea" id="RHEA-COMP:10373"/>
        <dbReference type="Rhea" id="RHEA-COMP:10374"/>
        <dbReference type="ChEBI" id="CHEBI:15377"/>
        <dbReference type="ChEBI" id="CHEBI:15378"/>
        <dbReference type="ChEBI" id="CHEBI:28938"/>
        <dbReference type="ChEBI" id="CHEBI:74411"/>
        <dbReference type="ChEBI" id="CHEBI:82852"/>
        <dbReference type="EC" id="3.5.4.33"/>
    </reaction>
</comment>
<dbReference type="Proteomes" id="UP000753961">
    <property type="component" value="Unassembled WGS sequence"/>
</dbReference>
<dbReference type="RefSeq" id="WP_222578855.1">
    <property type="nucleotide sequence ID" value="NZ_JAHVHU010000004.1"/>
</dbReference>
<dbReference type="PROSITE" id="PS00903">
    <property type="entry name" value="CYT_DCMP_DEAMINASES_1"/>
    <property type="match status" value="1"/>
</dbReference>
<comment type="subunit">
    <text evidence="7">Homodimer.</text>
</comment>
<comment type="function">
    <text evidence="7">Catalyzes the deamination of adenosine to inosine at the wobble position 34 of tRNA(Arg2).</text>
</comment>
<evidence type="ECO:0000256" key="7">
    <source>
        <dbReference type="HAMAP-Rule" id="MF_00972"/>
    </source>
</evidence>
<dbReference type="PROSITE" id="PS51747">
    <property type="entry name" value="CYT_DCMP_DEAMINASES_2"/>
    <property type="match status" value="1"/>
</dbReference>
<dbReference type="EC" id="3.5.4.33" evidence="7"/>
<protein>
    <recommendedName>
        <fullName evidence="7">tRNA-specific adenosine deaminase</fullName>
        <ecNumber evidence="7">3.5.4.33</ecNumber>
    </recommendedName>
</protein>
<evidence type="ECO:0000313" key="10">
    <source>
        <dbReference type="Proteomes" id="UP000753961"/>
    </source>
</evidence>
<keyword evidence="2 7" id="KW-0819">tRNA processing</keyword>
<dbReference type="AlphaFoldDB" id="A0A953HSA0"/>
<feature type="binding site" evidence="7">
    <location>
        <position position="54"/>
    </location>
    <ligand>
        <name>Zn(2+)</name>
        <dbReference type="ChEBI" id="CHEBI:29105"/>
        <note>catalytic</note>
    </ligand>
</feature>
<keyword evidence="5 7" id="KW-0862">Zinc</keyword>
<dbReference type="GO" id="GO:0008270">
    <property type="term" value="F:zinc ion binding"/>
    <property type="evidence" value="ECO:0007669"/>
    <property type="project" value="UniProtKB-UniRule"/>
</dbReference>
<evidence type="ECO:0000313" key="9">
    <source>
        <dbReference type="EMBL" id="MBY5957336.1"/>
    </source>
</evidence>
<gene>
    <name evidence="7" type="primary">tadA</name>
    <name evidence="9" type="ORF">KUV50_04255</name>
</gene>
<proteinExistence type="inferred from homology"/>
<feature type="binding site" evidence="7">
    <location>
        <position position="84"/>
    </location>
    <ligand>
        <name>Zn(2+)</name>
        <dbReference type="ChEBI" id="CHEBI:29105"/>
        <note>catalytic</note>
    </ligand>
</feature>
<evidence type="ECO:0000256" key="1">
    <source>
        <dbReference type="ARBA" id="ARBA00010669"/>
    </source>
</evidence>
<feature type="binding site" evidence="7">
    <location>
        <position position="87"/>
    </location>
    <ligand>
        <name>Zn(2+)</name>
        <dbReference type="ChEBI" id="CHEBI:29105"/>
        <note>catalytic</note>
    </ligand>
</feature>
<keyword evidence="3 7" id="KW-0479">Metal-binding</keyword>
<dbReference type="HAMAP" id="MF_00972">
    <property type="entry name" value="tRNA_aden_deaminase"/>
    <property type="match status" value="1"/>
</dbReference>
<dbReference type="Gene3D" id="3.40.140.10">
    <property type="entry name" value="Cytidine Deaminase, domain 2"/>
    <property type="match status" value="1"/>
</dbReference>
<comment type="caution">
    <text evidence="9">The sequence shown here is derived from an EMBL/GenBank/DDBJ whole genome shotgun (WGS) entry which is preliminary data.</text>
</comment>
<comment type="similarity">
    <text evidence="1">Belongs to the cytidine and deoxycytidylate deaminase family. ADAT2 subfamily.</text>
</comment>
<reference evidence="9" key="1">
    <citation type="submission" date="2021-06" db="EMBL/GenBank/DDBJ databases">
        <title>44 bacteria genomes isolated from Dapeng, Shenzhen.</title>
        <authorList>
            <person name="Zheng W."/>
            <person name="Yu S."/>
            <person name="Huang Y."/>
        </authorList>
    </citation>
    <scope>NUCLEOTIDE SEQUENCE</scope>
    <source>
        <strain evidence="9">DP5N28-2</strain>
    </source>
</reference>
<dbReference type="PANTHER" id="PTHR11079:SF179">
    <property type="entry name" value="TRNA(ADENINE(34)) DEAMINASE, CHLOROPLASTIC"/>
    <property type="match status" value="1"/>
</dbReference>
<comment type="cofactor">
    <cofactor evidence="7">
        <name>Zn(2+)</name>
        <dbReference type="ChEBI" id="CHEBI:29105"/>
    </cofactor>
    <text evidence="7">Binds 1 zinc ion per subunit.</text>
</comment>
<dbReference type="GO" id="GO:0052717">
    <property type="term" value="F:tRNA-specific adenosine-34 deaminase activity"/>
    <property type="evidence" value="ECO:0007669"/>
    <property type="project" value="UniProtKB-UniRule"/>
</dbReference>
<accession>A0A953HSA0</accession>
<organism evidence="9 10">
    <name type="scientific">Membranihabitans marinus</name>
    <dbReference type="NCBI Taxonomy" id="1227546"/>
    <lineage>
        <taxon>Bacteria</taxon>
        <taxon>Pseudomonadati</taxon>
        <taxon>Bacteroidota</taxon>
        <taxon>Saprospiria</taxon>
        <taxon>Saprospirales</taxon>
        <taxon>Saprospiraceae</taxon>
        <taxon>Membranihabitans</taxon>
    </lineage>
</organism>
<name>A0A953HSA0_9BACT</name>
<dbReference type="Pfam" id="PF00383">
    <property type="entry name" value="dCMP_cyt_deam_1"/>
    <property type="match status" value="1"/>
</dbReference>
<keyword evidence="10" id="KW-1185">Reference proteome</keyword>
<evidence type="ECO:0000256" key="6">
    <source>
        <dbReference type="ARBA" id="ARBA00048045"/>
    </source>
</evidence>
<evidence type="ECO:0000256" key="4">
    <source>
        <dbReference type="ARBA" id="ARBA00022801"/>
    </source>
</evidence>
<sequence>MDEIDQKWMKTAIQQAKMALELDEVPIGCVITYNNQIIARSHNQVERLNDPTAHAEMIAITSATEAVGSKYLNKCNIYITMEPCFMCAGAIHWSRFRKVVFAAADPKKGFTKYKPSVLLDKVEIIGGVLEEEARLLINRFFLRKR</sequence>
<dbReference type="EMBL" id="JAHVHU010000004">
    <property type="protein sequence ID" value="MBY5957336.1"/>
    <property type="molecule type" value="Genomic_DNA"/>
</dbReference>
<evidence type="ECO:0000256" key="5">
    <source>
        <dbReference type="ARBA" id="ARBA00022833"/>
    </source>
</evidence>
<evidence type="ECO:0000256" key="3">
    <source>
        <dbReference type="ARBA" id="ARBA00022723"/>
    </source>
</evidence>
<evidence type="ECO:0000256" key="2">
    <source>
        <dbReference type="ARBA" id="ARBA00022694"/>
    </source>
</evidence>
<dbReference type="InterPro" id="IPR016193">
    <property type="entry name" value="Cytidine_deaminase-like"/>
</dbReference>
<feature type="domain" description="CMP/dCMP-type deaminase" evidence="8">
    <location>
        <begin position="3"/>
        <end position="113"/>
    </location>
</feature>
<keyword evidence="4 7" id="KW-0378">Hydrolase</keyword>
<feature type="active site" description="Proton donor" evidence="7">
    <location>
        <position position="56"/>
    </location>
</feature>
<dbReference type="PANTHER" id="PTHR11079">
    <property type="entry name" value="CYTOSINE DEAMINASE FAMILY MEMBER"/>
    <property type="match status" value="1"/>
</dbReference>
<dbReference type="InterPro" id="IPR028883">
    <property type="entry name" value="tRNA_aden_deaminase"/>
</dbReference>
<dbReference type="GO" id="GO:0002100">
    <property type="term" value="P:tRNA wobble adenosine to inosine editing"/>
    <property type="evidence" value="ECO:0007669"/>
    <property type="project" value="UniProtKB-UniRule"/>
</dbReference>
<dbReference type="InterPro" id="IPR016192">
    <property type="entry name" value="APOBEC/CMP_deaminase_Zn-bd"/>
</dbReference>
<dbReference type="SUPFAM" id="SSF53927">
    <property type="entry name" value="Cytidine deaminase-like"/>
    <property type="match status" value="1"/>
</dbReference>
<dbReference type="CDD" id="cd01285">
    <property type="entry name" value="nucleoside_deaminase"/>
    <property type="match status" value="1"/>
</dbReference>
<evidence type="ECO:0000259" key="8">
    <source>
        <dbReference type="PROSITE" id="PS51747"/>
    </source>
</evidence>
<dbReference type="InterPro" id="IPR002125">
    <property type="entry name" value="CMP_dCMP_dom"/>
</dbReference>